<evidence type="ECO:0000259" key="12">
    <source>
        <dbReference type="Pfam" id="PF21760"/>
    </source>
</evidence>
<feature type="domain" description="Protein export membrane protein SecD/SecF C-terminal" evidence="10">
    <location>
        <begin position="425"/>
        <end position="592"/>
    </location>
</feature>
<reference evidence="14" key="1">
    <citation type="submission" date="2021-02" db="EMBL/GenBank/DDBJ databases">
        <title>Comparative genomics of Ferrovum myxofaciens strains, predominant extremophile bacteria forming large biofilm stalactites in acid mine ecosystems.</title>
        <authorList>
            <person name="Burkartova K."/>
            <person name="Ridl J."/>
            <person name="Pajer P."/>
            <person name="Falteisek L."/>
        </authorList>
    </citation>
    <scope>NUCLEOTIDE SEQUENCE</scope>
    <source>
        <strain evidence="14">MI1III</strain>
    </source>
</reference>
<feature type="domain" description="SecD export protein N-terminal TM" evidence="11">
    <location>
        <begin position="1"/>
        <end position="108"/>
    </location>
</feature>
<organism evidence="14 15">
    <name type="scientific">Ferrovum myxofaciens</name>
    <dbReference type="NCBI Taxonomy" id="416213"/>
    <lineage>
        <taxon>Bacteria</taxon>
        <taxon>Pseudomonadati</taxon>
        <taxon>Pseudomonadota</taxon>
        <taxon>Betaproteobacteria</taxon>
        <taxon>Ferrovales</taxon>
        <taxon>Ferrovaceae</taxon>
        <taxon>Ferrovum</taxon>
    </lineage>
</organism>
<evidence type="ECO:0000313" key="15">
    <source>
        <dbReference type="Proteomes" id="UP000683551"/>
    </source>
</evidence>
<comment type="function">
    <text evidence="9">Part of the Sec protein translocase complex. Interacts with the SecYEG preprotein conducting channel. SecDF uses the proton motive force (PMF) to complete protein translocation after the ATP-dependent function of SecA.</text>
</comment>
<comment type="subunit">
    <text evidence="9">Forms a complex with SecF. Part of the essential Sec protein translocation apparatus which comprises SecA, SecYEG and auxiliary proteins SecDF-YajC and YidC.</text>
</comment>
<evidence type="ECO:0000256" key="9">
    <source>
        <dbReference type="HAMAP-Rule" id="MF_01463"/>
    </source>
</evidence>
<evidence type="ECO:0000256" key="2">
    <source>
        <dbReference type="ARBA" id="ARBA00022448"/>
    </source>
</evidence>
<dbReference type="NCBIfam" id="TIGR01129">
    <property type="entry name" value="secD"/>
    <property type="match status" value="1"/>
</dbReference>
<evidence type="ECO:0000256" key="7">
    <source>
        <dbReference type="ARBA" id="ARBA00023010"/>
    </source>
</evidence>
<comment type="subcellular location">
    <subcellularLocation>
        <location evidence="1 9">Cell membrane</location>
        <topology evidence="1 9">Multi-pass membrane protein</topology>
    </subcellularLocation>
</comment>
<dbReference type="GO" id="GO:0006605">
    <property type="term" value="P:protein targeting"/>
    <property type="evidence" value="ECO:0007669"/>
    <property type="project" value="UniProtKB-UniRule"/>
</dbReference>
<dbReference type="Pfam" id="PF21760">
    <property type="entry name" value="SecD_1st"/>
    <property type="match status" value="1"/>
</dbReference>
<keyword evidence="8 9" id="KW-0472">Membrane</keyword>
<dbReference type="GO" id="GO:0005886">
    <property type="term" value="C:plasma membrane"/>
    <property type="evidence" value="ECO:0007669"/>
    <property type="project" value="UniProtKB-SubCell"/>
</dbReference>
<dbReference type="OrthoDB" id="9805019at2"/>
<dbReference type="EMBL" id="CP071137">
    <property type="protein sequence ID" value="QWY76283.1"/>
    <property type="molecule type" value="Genomic_DNA"/>
</dbReference>
<feature type="transmembrane region" description="Helical" evidence="9">
    <location>
        <begin position="541"/>
        <end position="559"/>
    </location>
</feature>
<evidence type="ECO:0000256" key="3">
    <source>
        <dbReference type="ARBA" id="ARBA00022475"/>
    </source>
</evidence>
<name>A0A9E6SWG6_9PROT</name>
<dbReference type="Pfam" id="PF13721">
    <property type="entry name" value="SecD-TM1"/>
    <property type="match status" value="1"/>
</dbReference>
<dbReference type="InterPro" id="IPR027398">
    <property type="entry name" value="SecD-TM"/>
</dbReference>
<comment type="caution">
    <text evidence="9">Lacks conserved residue(s) required for the propagation of feature annotation.</text>
</comment>
<feature type="transmembrane region" description="Helical" evidence="9">
    <location>
        <begin position="494"/>
        <end position="512"/>
    </location>
</feature>
<accession>A0A9E6SWG6</accession>
<keyword evidence="5 9" id="KW-0653">Protein transport</keyword>
<dbReference type="Proteomes" id="UP000683551">
    <property type="component" value="Chromosome"/>
</dbReference>
<comment type="similarity">
    <text evidence="9">Belongs to the SecD/SecF family. SecD subfamily.</text>
</comment>
<keyword evidence="2 9" id="KW-0813">Transport</keyword>
<dbReference type="Pfam" id="PF02355">
    <property type="entry name" value="SecD_SecF_C"/>
    <property type="match status" value="1"/>
</dbReference>
<keyword evidence="4 9" id="KW-0812">Transmembrane</keyword>
<evidence type="ECO:0000256" key="5">
    <source>
        <dbReference type="ARBA" id="ARBA00022927"/>
    </source>
</evidence>
<dbReference type="PANTHER" id="PTHR30081">
    <property type="entry name" value="PROTEIN-EXPORT MEMBRANE PROTEIN SEC"/>
    <property type="match status" value="1"/>
</dbReference>
<dbReference type="InterPro" id="IPR048634">
    <property type="entry name" value="SecD_SecF_C"/>
</dbReference>
<feature type="transmembrane region" description="Helical" evidence="9">
    <location>
        <begin position="469"/>
        <end position="488"/>
    </location>
</feature>
<evidence type="ECO:0000259" key="10">
    <source>
        <dbReference type="Pfam" id="PF02355"/>
    </source>
</evidence>
<gene>
    <name evidence="9 14" type="primary">secD</name>
    <name evidence="14" type="ORF">JZL65_07085</name>
</gene>
<evidence type="ECO:0000313" key="14">
    <source>
        <dbReference type="EMBL" id="QWY76283.1"/>
    </source>
</evidence>
<keyword evidence="7 9" id="KW-0811">Translocation</keyword>
<dbReference type="PANTHER" id="PTHR30081:SF1">
    <property type="entry name" value="PROTEIN TRANSLOCASE SUBUNIT SECD"/>
    <property type="match status" value="1"/>
</dbReference>
<evidence type="ECO:0000259" key="11">
    <source>
        <dbReference type="Pfam" id="PF13721"/>
    </source>
</evidence>
<dbReference type="AlphaFoldDB" id="A0A9E6SWG6"/>
<dbReference type="GO" id="GO:0043952">
    <property type="term" value="P:protein transport by the Sec complex"/>
    <property type="evidence" value="ECO:0007669"/>
    <property type="project" value="UniProtKB-UniRule"/>
</dbReference>
<evidence type="ECO:0000256" key="8">
    <source>
        <dbReference type="ARBA" id="ARBA00023136"/>
    </source>
</evidence>
<dbReference type="Pfam" id="PF22599">
    <property type="entry name" value="SecDF_P1_head"/>
    <property type="match status" value="1"/>
</dbReference>
<dbReference type="Gene3D" id="3.30.1360.200">
    <property type="match status" value="1"/>
</dbReference>
<evidence type="ECO:0000259" key="13">
    <source>
        <dbReference type="Pfam" id="PF22599"/>
    </source>
</evidence>
<dbReference type="RefSeq" id="WP_031596408.1">
    <property type="nucleotide sequence ID" value="NZ_CP053675.1"/>
</dbReference>
<evidence type="ECO:0000256" key="1">
    <source>
        <dbReference type="ARBA" id="ARBA00004651"/>
    </source>
</evidence>
<keyword evidence="6 9" id="KW-1133">Transmembrane helix</keyword>
<feature type="transmembrane region" description="Helical" evidence="9">
    <location>
        <begin position="565"/>
        <end position="589"/>
    </location>
</feature>
<dbReference type="NCBIfam" id="TIGR00916">
    <property type="entry name" value="2A0604s01"/>
    <property type="match status" value="1"/>
</dbReference>
<keyword evidence="3 9" id="KW-1003">Cell membrane</keyword>
<feature type="domain" description="Protein translocase subunit SecDF P1" evidence="12">
    <location>
        <begin position="230"/>
        <end position="289"/>
    </location>
</feature>
<dbReference type="InterPro" id="IPR005791">
    <property type="entry name" value="SecD"/>
</dbReference>
<dbReference type="InterPro" id="IPR055344">
    <property type="entry name" value="SecD_SecF_C_bact"/>
</dbReference>
<sequence length="606" mass="65181">MNRFPLWKNLLIFCVIALGALYTLPNFFGQSPAVQISSLGTTPPVGPEVQNQVEQALKVAQLAETRASLDGVGLRVRFADTDTQLKARDIIDHVLNPEGQPQHYVVALNLVPNSPSWLSEIGALPMYLGLDLSGGVHFLLQVDQQAALTKRLEGDGAEVRSELQDKQIYYDGLSRDGERLVLHFHDGASLSSAQQVLESIHHDMNLKAEGGDLVLSLKPETRAAIQDQAVKQNILALRNRVNELGAKEPIIQQQGADRIIVQLPGVQDTAKAKDIIGRTASLEIHLVDEDHPNPISVTQMPPPGDFLVLDRQGIPVFVRKAVVLSGDVITDAGAGFDSQSNRPTVNISMDAKGARIIRQVSRDNLKKRMAILLLEKSKTEAISVATIQDELGARFQITGLQSSKEANDLALLLRAGALAAPMDFLEERTVGPSLGAENIARGFHSTWIGFAAIAVFMVVYYALFGTISVVALAVNVLLLVGLLSLLQATLTLPGMAAIALTVGMAIDANVLINERIREELRNGNSPGAAIHAGYDRAFGTILDSNVTTGIAGLALFAFGSGPVKGFAVVLVLGILTSMFSSVLVSRALINLIYGRRRKIDHLSIGM</sequence>
<dbReference type="InterPro" id="IPR054384">
    <property type="entry name" value="SecDF_P1_head"/>
</dbReference>
<dbReference type="FunFam" id="1.20.1640.10:FF:000004">
    <property type="entry name" value="Protein translocase subunit SecD"/>
    <property type="match status" value="1"/>
</dbReference>
<feature type="transmembrane region" description="Helical" evidence="9">
    <location>
        <begin position="447"/>
        <end position="464"/>
    </location>
</feature>
<dbReference type="Gene3D" id="1.20.1640.10">
    <property type="entry name" value="Multidrug efflux transporter AcrB transmembrane domain"/>
    <property type="match status" value="1"/>
</dbReference>
<dbReference type="InterPro" id="IPR048631">
    <property type="entry name" value="SecD_1st"/>
</dbReference>
<evidence type="ECO:0000256" key="4">
    <source>
        <dbReference type="ARBA" id="ARBA00022692"/>
    </source>
</evidence>
<dbReference type="GO" id="GO:0015450">
    <property type="term" value="F:protein-transporting ATPase activity"/>
    <property type="evidence" value="ECO:0007669"/>
    <property type="project" value="InterPro"/>
</dbReference>
<proteinExistence type="inferred from homology"/>
<feature type="domain" description="SecDF P1 head subdomain" evidence="13">
    <location>
        <begin position="311"/>
        <end position="420"/>
    </location>
</feature>
<dbReference type="Gene3D" id="3.30.70.3400">
    <property type="match status" value="1"/>
</dbReference>
<evidence type="ECO:0000256" key="6">
    <source>
        <dbReference type="ARBA" id="ARBA00022989"/>
    </source>
</evidence>
<dbReference type="InterPro" id="IPR022813">
    <property type="entry name" value="SecD/SecF_arch_bac"/>
</dbReference>
<dbReference type="HAMAP" id="MF_01463_B">
    <property type="entry name" value="SecD_B"/>
    <property type="match status" value="1"/>
</dbReference>
<protein>
    <recommendedName>
        <fullName evidence="9">Protein translocase subunit SecD</fullName>
    </recommendedName>
</protein>
<dbReference type="SUPFAM" id="SSF82866">
    <property type="entry name" value="Multidrug efflux transporter AcrB transmembrane domain"/>
    <property type="match status" value="1"/>
</dbReference>
<dbReference type="Pfam" id="PF07549">
    <property type="entry name" value="Sec_GG"/>
    <property type="match status" value="1"/>
</dbReference>
<dbReference type="GO" id="GO:0065002">
    <property type="term" value="P:intracellular protein transmembrane transport"/>
    <property type="evidence" value="ECO:0007669"/>
    <property type="project" value="UniProtKB-UniRule"/>
</dbReference>
<dbReference type="InterPro" id="IPR022646">
    <property type="entry name" value="SecD/SecF_CS"/>
</dbReference>